<keyword evidence="1" id="KW-0472">Membrane</keyword>
<reference evidence="2" key="1">
    <citation type="submission" date="2022-04" db="EMBL/GenBank/DDBJ databases">
        <title>Shinella lacus sp. nov., a novel member of the genus Shinella from water.</title>
        <authorList>
            <person name="Deng Y."/>
        </authorList>
    </citation>
    <scope>NUCLEOTIDE SEQUENCE</scope>
    <source>
        <strain evidence="2">JCM 31239</strain>
    </source>
</reference>
<dbReference type="RefSeq" id="WP_244758759.1">
    <property type="nucleotide sequence ID" value="NZ_JALJCJ010000001.1"/>
</dbReference>
<protein>
    <submittedName>
        <fullName evidence="2">Uncharacterized protein</fullName>
    </submittedName>
</protein>
<evidence type="ECO:0000313" key="2">
    <source>
        <dbReference type="EMBL" id="MDO6120368.1"/>
    </source>
</evidence>
<proteinExistence type="predicted"/>
<name>A0ABT8X9S7_9HYPH</name>
<keyword evidence="1" id="KW-1133">Transmembrane helix</keyword>
<dbReference type="Proteomes" id="UP001177080">
    <property type="component" value="Unassembled WGS sequence"/>
</dbReference>
<dbReference type="EMBL" id="WHSC02000001">
    <property type="protein sequence ID" value="MDO6120368.1"/>
    <property type="molecule type" value="Genomic_DNA"/>
</dbReference>
<feature type="transmembrane region" description="Helical" evidence="1">
    <location>
        <begin position="6"/>
        <end position="27"/>
    </location>
</feature>
<evidence type="ECO:0000313" key="3">
    <source>
        <dbReference type="Proteomes" id="UP001177080"/>
    </source>
</evidence>
<sequence length="101" mass="11115">MTGPEIMAVVGFIVMLFGAIFGVWKYLDGKLTSARQETDTVARDLAAHKLHAAETFATKQGMQEQTGQMLRAIEGVASRIDGISERLDNILLQRPARSPRN</sequence>
<gene>
    <name evidence="2" type="ORF">GB928_004155</name>
</gene>
<organism evidence="2 3">
    <name type="scientific">Shinella curvata</name>
    <dbReference type="NCBI Taxonomy" id="1817964"/>
    <lineage>
        <taxon>Bacteria</taxon>
        <taxon>Pseudomonadati</taxon>
        <taxon>Pseudomonadota</taxon>
        <taxon>Alphaproteobacteria</taxon>
        <taxon>Hyphomicrobiales</taxon>
        <taxon>Rhizobiaceae</taxon>
        <taxon>Shinella</taxon>
    </lineage>
</organism>
<keyword evidence="3" id="KW-1185">Reference proteome</keyword>
<accession>A0ABT8X9S7</accession>
<keyword evidence="1" id="KW-0812">Transmembrane</keyword>
<evidence type="ECO:0000256" key="1">
    <source>
        <dbReference type="SAM" id="Phobius"/>
    </source>
</evidence>
<comment type="caution">
    <text evidence="2">The sequence shown here is derived from an EMBL/GenBank/DDBJ whole genome shotgun (WGS) entry which is preliminary data.</text>
</comment>